<dbReference type="Proteomes" id="UP000799118">
    <property type="component" value="Unassembled WGS sequence"/>
</dbReference>
<feature type="transmembrane region" description="Helical" evidence="1">
    <location>
        <begin position="90"/>
        <end position="110"/>
    </location>
</feature>
<dbReference type="AlphaFoldDB" id="A0A6A4IC05"/>
<sequence length="351" mass="38948">MASSSSVHGSPEILLSGPFFGMLLSAINVGIVGTQTWTYFHRNNQDSVSLKLTVAILFLFILTTNCLNIATTFDYTISHFGLLIDQLPRYFIAELVVSGIPVFIVDVFFASRIYYLNRCYRIIACTIVIMAVAAFASGCVTAGFLFQVLTRESLDSWRVKSPIFTQNILRACTALISSTSICWVYRSSQATTKRTKSVLQKIVHFTVTRGILLAVAQVTAAVMFMSEPQTLHWMIPHMMLDKIYVITMLAMLNTRANCRQKLSLPVTTSDFLRRSTSNSRSKNITFISNSIQATIGTSFNLSHSEPSMQQSDSEIDLESIRSAPLSGILVSQEKITAVDYVNSRSNPPSIT</sequence>
<evidence type="ECO:0000259" key="2">
    <source>
        <dbReference type="Pfam" id="PF20152"/>
    </source>
</evidence>
<reference evidence="3" key="1">
    <citation type="journal article" date="2019" name="Environ. Microbiol.">
        <title>Fungal ecological strategies reflected in gene transcription - a case study of two litter decomposers.</title>
        <authorList>
            <person name="Barbi F."/>
            <person name="Kohler A."/>
            <person name="Barry K."/>
            <person name="Baskaran P."/>
            <person name="Daum C."/>
            <person name="Fauchery L."/>
            <person name="Ihrmark K."/>
            <person name="Kuo A."/>
            <person name="LaButti K."/>
            <person name="Lipzen A."/>
            <person name="Morin E."/>
            <person name="Grigoriev I.V."/>
            <person name="Henrissat B."/>
            <person name="Lindahl B."/>
            <person name="Martin F."/>
        </authorList>
    </citation>
    <scope>NUCLEOTIDE SEQUENCE</scope>
    <source>
        <strain evidence="3">JB14</strain>
    </source>
</reference>
<dbReference type="OrthoDB" id="2864380at2759"/>
<keyword evidence="4" id="KW-1185">Reference proteome</keyword>
<evidence type="ECO:0000313" key="4">
    <source>
        <dbReference type="Proteomes" id="UP000799118"/>
    </source>
</evidence>
<feature type="domain" description="DUF6534" evidence="2">
    <location>
        <begin position="172"/>
        <end position="256"/>
    </location>
</feature>
<dbReference type="InterPro" id="IPR045339">
    <property type="entry name" value="DUF6534"/>
</dbReference>
<feature type="transmembrane region" description="Helical" evidence="1">
    <location>
        <begin position="168"/>
        <end position="185"/>
    </location>
</feature>
<feature type="transmembrane region" description="Helical" evidence="1">
    <location>
        <begin position="20"/>
        <end position="40"/>
    </location>
</feature>
<keyword evidence="1" id="KW-0472">Membrane</keyword>
<gene>
    <name evidence="3" type="ORF">BT96DRAFT_971240</name>
</gene>
<evidence type="ECO:0000256" key="1">
    <source>
        <dbReference type="SAM" id="Phobius"/>
    </source>
</evidence>
<feature type="transmembrane region" description="Helical" evidence="1">
    <location>
        <begin position="52"/>
        <end position="70"/>
    </location>
</feature>
<accession>A0A6A4IC05</accession>
<protein>
    <recommendedName>
        <fullName evidence="2">DUF6534 domain-containing protein</fullName>
    </recommendedName>
</protein>
<evidence type="ECO:0000313" key="3">
    <source>
        <dbReference type="EMBL" id="KAE9407540.1"/>
    </source>
</evidence>
<name>A0A6A4IC05_9AGAR</name>
<feature type="transmembrane region" description="Helical" evidence="1">
    <location>
        <begin position="231"/>
        <end position="252"/>
    </location>
</feature>
<proteinExistence type="predicted"/>
<dbReference type="PANTHER" id="PTHR40465:SF1">
    <property type="entry name" value="DUF6534 DOMAIN-CONTAINING PROTEIN"/>
    <property type="match status" value="1"/>
</dbReference>
<dbReference type="Pfam" id="PF20152">
    <property type="entry name" value="DUF6534"/>
    <property type="match status" value="1"/>
</dbReference>
<feature type="transmembrane region" description="Helical" evidence="1">
    <location>
        <begin position="122"/>
        <end position="148"/>
    </location>
</feature>
<dbReference type="PANTHER" id="PTHR40465">
    <property type="entry name" value="CHROMOSOME 1, WHOLE GENOME SHOTGUN SEQUENCE"/>
    <property type="match status" value="1"/>
</dbReference>
<keyword evidence="1" id="KW-1133">Transmembrane helix</keyword>
<dbReference type="EMBL" id="ML769395">
    <property type="protein sequence ID" value="KAE9407540.1"/>
    <property type="molecule type" value="Genomic_DNA"/>
</dbReference>
<organism evidence="3 4">
    <name type="scientific">Gymnopus androsaceus JB14</name>
    <dbReference type="NCBI Taxonomy" id="1447944"/>
    <lineage>
        <taxon>Eukaryota</taxon>
        <taxon>Fungi</taxon>
        <taxon>Dikarya</taxon>
        <taxon>Basidiomycota</taxon>
        <taxon>Agaricomycotina</taxon>
        <taxon>Agaricomycetes</taxon>
        <taxon>Agaricomycetidae</taxon>
        <taxon>Agaricales</taxon>
        <taxon>Marasmiineae</taxon>
        <taxon>Omphalotaceae</taxon>
        <taxon>Gymnopus</taxon>
    </lineage>
</organism>
<keyword evidence="1" id="KW-0812">Transmembrane</keyword>
<feature type="transmembrane region" description="Helical" evidence="1">
    <location>
        <begin position="206"/>
        <end position="225"/>
    </location>
</feature>